<dbReference type="InterPro" id="IPR029052">
    <property type="entry name" value="Metallo-depent_PP-like"/>
</dbReference>
<proteinExistence type="predicted"/>
<organism evidence="1 2">
    <name type="scientific">Thioclava sediminum</name>
    <dbReference type="NCBI Taxonomy" id="1915319"/>
    <lineage>
        <taxon>Bacteria</taxon>
        <taxon>Pseudomonadati</taxon>
        <taxon>Pseudomonadota</taxon>
        <taxon>Alphaproteobacteria</taxon>
        <taxon>Rhodobacterales</taxon>
        <taxon>Paracoccaceae</taxon>
        <taxon>Thioclava</taxon>
    </lineage>
</organism>
<dbReference type="RefSeq" id="WP_078606340.1">
    <property type="nucleotide sequence ID" value="NZ_MPZV01000006.1"/>
</dbReference>
<evidence type="ECO:0000313" key="2">
    <source>
        <dbReference type="Proteomes" id="UP000190787"/>
    </source>
</evidence>
<keyword evidence="2" id="KW-1185">Reference proteome</keyword>
<dbReference type="SUPFAM" id="SSF56300">
    <property type="entry name" value="Metallo-dependent phosphatases"/>
    <property type="match status" value="1"/>
</dbReference>
<comment type="caution">
    <text evidence="1">The sequence shown here is derived from an EMBL/GenBank/DDBJ whole genome shotgun (WGS) entry which is preliminary data.</text>
</comment>
<reference evidence="1 2" key="1">
    <citation type="submission" date="2016-11" db="EMBL/GenBank/DDBJ databases">
        <title>A multilocus sequence analysis scheme for characterization of bacteria in the genus Thioclava.</title>
        <authorList>
            <person name="Liu Y."/>
            <person name="Shao Z."/>
        </authorList>
    </citation>
    <scope>NUCLEOTIDE SEQUENCE [LARGE SCALE GENOMIC DNA]</scope>
    <source>
        <strain evidence="1 2">TAW-CT134</strain>
    </source>
</reference>
<accession>A0ABX3MS03</accession>
<dbReference type="EMBL" id="MPZV01000006">
    <property type="protein sequence ID" value="OOY22485.1"/>
    <property type="molecule type" value="Genomic_DNA"/>
</dbReference>
<protein>
    <recommendedName>
        <fullName evidence="3">Calcineurin-like phosphoesterase domain-containing protein</fullName>
    </recommendedName>
</protein>
<name>A0ABX3MS03_9RHOB</name>
<evidence type="ECO:0000313" key="1">
    <source>
        <dbReference type="EMBL" id="OOY22485.1"/>
    </source>
</evidence>
<sequence length="275" mass="30839">MIELSKDAICCVFDAHARPDERAEDFERFSALGHFINTARPGKVVLGGDWWDFPSLSIYDGSRAVGGAGSNKRHSGKTILNDLRAGEDALKATLEAMRAENRRHIRARHRDRCYEPEIHFLGGNHEDRLNKIPTHIPELDGMLDSGIVDEFLHGQGIQTHRFLDNLQLSGINFRHYFESGVRGRAVPITQALNKLGRSAVWGHTHTFGHDTRVAADGQRMHAVCAGCFKPPRRCSEQEWSGIVVLNNPRDGDLDLLQISTNSLLRNYRLDTQKAA</sequence>
<gene>
    <name evidence="1" type="ORF">BMI91_19580</name>
</gene>
<evidence type="ECO:0008006" key="3">
    <source>
        <dbReference type="Google" id="ProtNLM"/>
    </source>
</evidence>
<dbReference type="Proteomes" id="UP000190787">
    <property type="component" value="Unassembled WGS sequence"/>
</dbReference>